<dbReference type="PANTHER" id="PTHR44329">
    <property type="entry name" value="SERINE/THREONINE-PROTEIN KINASE TNNI3K-RELATED"/>
    <property type="match status" value="1"/>
</dbReference>
<evidence type="ECO:0000259" key="1">
    <source>
        <dbReference type="PROSITE" id="PS50011"/>
    </source>
</evidence>
<protein>
    <recommendedName>
        <fullName evidence="1">Protein kinase domain-containing protein</fullName>
    </recommendedName>
</protein>
<gene>
    <name evidence="2" type="ORF">M9Y10_003077</name>
</gene>
<dbReference type="PROSITE" id="PS50011">
    <property type="entry name" value="PROTEIN_KINASE_DOM"/>
    <property type="match status" value="1"/>
</dbReference>
<keyword evidence="3" id="KW-1185">Reference proteome</keyword>
<dbReference type="EMBL" id="JAPFFF010000010">
    <property type="protein sequence ID" value="KAK8880405.1"/>
    <property type="molecule type" value="Genomic_DNA"/>
</dbReference>
<feature type="domain" description="Protein kinase" evidence="1">
    <location>
        <begin position="1"/>
        <end position="130"/>
    </location>
</feature>
<comment type="caution">
    <text evidence="2">The sequence shown here is derived from an EMBL/GenBank/DDBJ whole genome shotgun (WGS) entry which is preliminary data.</text>
</comment>
<dbReference type="InterPro" id="IPR011009">
    <property type="entry name" value="Kinase-like_dom_sf"/>
</dbReference>
<dbReference type="Gene3D" id="1.10.510.10">
    <property type="entry name" value="Transferase(Phosphotransferase) domain 1"/>
    <property type="match status" value="1"/>
</dbReference>
<sequence length="130" mass="15368">MLQNILVDITRGMMLHNQCFIHRDLKPKNILLDSEFHPRITDFGLQNTPEMINSYIFNTKANVNPFRILMYEMISGKLAYNDLLHGEKMMNEFQFIMKVIEDLGPKFDLPNLPKYKRCSSFTFKARIYSN</sequence>
<dbReference type="SUPFAM" id="SSF56112">
    <property type="entry name" value="Protein kinase-like (PK-like)"/>
    <property type="match status" value="1"/>
</dbReference>
<dbReference type="InterPro" id="IPR000719">
    <property type="entry name" value="Prot_kinase_dom"/>
</dbReference>
<accession>A0ABR2JNW1</accession>
<organism evidence="2 3">
    <name type="scientific">Tritrichomonas musculus</name>
    <dbReference type="NCBI Taxonomy" id="1915356"/>
    <lineage>
        <taxon>Eukaryota</taxon>
        <taxon>Metamonada</taxon>
        <taxon>Parabasalia</taxon>
        <taxon>Tritrichomonadida</taxon>
        <taxon>Tritrichomonadidae</taxon>
        <taxon>Tritrichomonas</taxon>
    </lineage>
</organism>
<evidence type="ECO:0000313" key="2">
    <source>
        <dbReference type="EMBL" id="KAK8880405.1"/>
    </source>
</evidence>
<evidence type="ECO:0000313" key="3">
    <source>
        <dbReference type="Proteomes" id="UP001470230"/>
    </source>
</evidence>
<dbReference type="InterPro" id="IPR051681">
    <property type="entry name" value="Ser/Thr_Kinases-Pseudokinases"/>
</dbReference>
<dbReference type="InterPro" id="IPR008271">
    <property type="entry name" value="Ser/Thr_kinase_AS"/>
</dbReference>
<dbReference type="Proteomes" id="UP001470230">
    <property type="component" value="Unassembled WGS sequence"/>
</dbReference>
<name>A0ABR2JNW1_9EUKA</name>
<dbReference type="Pfam" id="PF00069">
    <property type="entry name" value="Pkinase"/>
    <property type="match status" value="1"/>
</dbReference>
<dbReference type="PROSITE" id="PS00108">
    <property type="entry name" value="PROTEIN_KINASE_ST"/>
    <property type="match status" value="1"/>
</dbReference>
<proteinExistence type="predicted"/>
<reference evidence="2 3" key="1">
    <citation type="submission" date="2024-04" db="EMBL/GenBank/DDBJ databases">
        <title>Tritrichomonas musculus Genome.</title>
        <authorList>
            <person name="Alves-Ferreira E."/>
            <person name="Grigg M."/>
            <person name="Lorenzi H."/>
            <person name="Galac M."/>
        </authorList>
    </citation>
    <scope>NUCLEOTIDE SEQUENCE [LARGE SCALE GENOMIC DNA]</scope>
    <source>
        <strain evidence="2 3">EAF2021</strain>
    </source>
</reference>